<gene>
    <name evidence="1" type="ORF">JZO67_002506</name>
</gene>
<accession>A0ABV0ESI3</accession>
<evidence type="ECO:0000313" key="1">
    <source>
        <dbReference type="EMBL" id="MEO1770553.1"/>
    </source>
</evidence>
<dbReference type="Proteomes" id="UP000664357">
    <property type="component" value="Unassembled WGS sequence"/>
</dbReference>
<evidence type="ECO:0000313" key="2">
    <source>
        <dbReference type="Proteomes" id="UP000664357"/>
    </source>
</evidence>
<dbReference type="EMBL" id="JAFREL020000002">
    <property type="protein sequence ID" value="MEO1770553.1"/>
    <property type="molecule type" value="Genomic_DNA"/>
</dbReference>
<proteinExistence type="predicted"/>
<protein>
    <submittedName>
        <fullName evidence="1">Uncharacterized protein</fullName>
    </submittedName>
</protein>
<comment type="caution">
    <text evidence="1">The sequence shown here is derived from an EMBL/GenBank/DDBJ whole genome shotgun (WGS) entry which is preliminary data.</text>
</comment>
<organism evidence="1 2">
    <name type="scientific">Candidatus Enterococcus ferrettii</name>
    <dbReference type="NCBI Taxonomy" id="2815324"/>
    <lineage>
        <taxon>Bacteria</taxon>
        <taxon>Bacillati</taxon>
        <taxon>Bacillota</taxon>
        <taxon>Bacilli</taxon>
        <taxon>Lactobacillales</taxon>
        <taxon>Enterococcaceae</taxon>
        <taxon>Enterococcus</taxon>
    </lineage>
</organism>
<reference evidence="1 2" key="1">
    <citation type="submission" date="2024-02" db="EMBL/GenBank/DDBJ databases">
        <title>The Genome Sequence of Enterococcus sp. DIV0159.</title>
        <authorList>
            <person name="Earl A."/>
            <person name="Manson A."/>
            <person name="Gilmore M."/>
            <person name="Sanders J."/>
            <person name="Shea T."/>
            <person name="Howe W."/>
            <person name="Livny J."/>
            <person name="Cuomo C."/>
            <person name="Neafsey D."/>
            <person name="Birren B."/>
        </authorList>
    </citation>
    <scope>NUCLEOTIDE SEQUENCE [LARGE SCALE GENOMIC DNA]</scope>
    <source>
        <strain evidence="1 2">665A</strain>
    </source>
</reference>
<name>A0ABV0ESI3_9ENTE</name>
<keyword evidence="2" id="KW-1185">Reference proteome</keyword>
<sequence length="225" mass="26878">MHTATQKNVPQNEIVFLKAGDDVNDKPDFSKQKIRGWKRRVRDIERWKAYYLHLDLDRLEKYDRDYVKLSSLSFYSLFRKYDLPTWYKRLIIQALIDVYNSWKHELEKLDEPYYLKVWIFEADILHSQVVASYKERLSFYDTTFVEIEKVKSLPEKFTAKNTSELNWYKGFEVIVWSEVDLLEDISDGFYTVEEVQSIRNSAYSISETSEDTYYIHKGGAVWLGG</sequence>